<feature type="transmembrane region" description="Helical" evidence="6">
    <location>
        <begin position="324"/>
        <end position="346"/>
    </location>
</feature>
<organism evidence="8 9">
    <name type="scientific">Chondromyces crocatus</name>
    <dbReference type="NCBI Taxonomy" id="52"/>
    <lineage>
        <taxon>Bacteria</taxon>
        <taxon>Pseudomonadati</taxon>
        <taxon>Myxococcota</taxon>
        <taxon>Polyangia</taxon>
        <taxon>Polyangiales</taxon>
        <taxon>Polyangiaceae</taxon>
        <taxon>Chondromyces</taxon>
    </lineage>
</organism>
<protein>
    <submittedName>
        <fullName evidence="8">Protein kinase</fullName>
        <ecNumber evidence="8">2.7.11.1</ecNumber>
    </submittedName>
</protein>
<dbReference type="InterPro" id="IPR011009">
    <property type="entry name" value="Kinase-like_dom_sf"/>
</dbReference>
<dbReference type="SMART" id="SM00220">
    <property type="entry name" value="S_TKc"/>
    <property type="match status" value="1"/>
</dbReference>
<evidence type="ECO:0000256" key="3">
    <source>
        <dbReference type="ARBA" id="ARBA00022777"/>
    </source>
</evidence>
<dbReference type="GO" id="GO:0004674">
    <property type="term" value="F:protein serine/threonine kinase activity"/>
    <property type="evidence" value="ECO:0007669"/>
    <property type="project" value="UniProtKB-EC"/>
</dbReference>
<dbReference type="EC" id="2.7.11.1" evidence="8"/>
<dbReference type="CDD" id="cd14014">
    <property type="entry name" value="STKc_PknB_like"/>
    <property type="match status" value="1"/>
</dbReference>
<keyword evidence="1 8" id="KW-0808">Transferase</keyword>
<dbReference type="EMBL" id="CP012159">
    <property type="protein sequence ID" value="AKT38808.1"/>
    <property type="molecule type" value="Genomic_DNA"/>
</dbReference>
<keyword evidence="9" id="KW-1185">Reference proteome</keyword>
<dbReference type="STRING" id="52.CMC5_029540"/>
<sequence length="462" mass="48756">MVVTPGSIVGGKYRIERPLSRGGMGAVWAARHVLLGSPVALKLMDQSFASSPAFVARFEREARTAAQLESPHVVRVADYGVEDGTPYLVMELLEGEDLSARLKRVGRLSLIEATEIVAQAGKAVRRAHAAGLVHRDLKPGNLFLAQVDEGEIVKVLDFGIVKETRGQILGEVTRTGEVLGSPHFMSPEQIRGERNVDHRSDLWSLGVILYRALTGVLPFGGDQLGAVMAKILIDPFTRATQLVPELPPQIDEFFQRALARDRLVRFQSVREMIEELQRIAGVPSQLGAGDSYGHSMVPVGATTTLGNLGSGDREEVPVKRSKRVAAMLMSGGLALLTAGVILTVLWQGERESASSSSTPADMQVPFTVLAVASAVMTSSDDERGPGGDASAAPPEVEGSPPVALPQQASAAGGVVAVSASSAQLSSPALASSATPAAPRGLAPKPVSSTRPRKPPMDPSEIQ</sequence>
<keyword evidence="3 8" id="KW-0418">Kinase</keyword>
<keyword evidence="6" id="KW-0812">Transmembrane</keyword>
<keyword evidence="4" id="KW-0067">ATP-binding</keyword>
<dbReference type="Gene3D" id="3.30.200.20">
    <property type="entry name" value="Phosphorylase Kinase, domain 1"/>
    <property type="match status" value="1"/>
</dbReference>
<dbReference type="Proteomes" id="UP000067626">
    <property type="component" value="Chromosome"/>
</dbReference>
<dbReference type="Pfam" id="PF00069">
    <property type="entry name" value="Pkinase"/>
    <property type="match status" value="1"/>
</dbReference>
<dbReference type="SUPFAM" id="SSF56112">
    <property type="entry name" value="Protein kinase-like (PK-like)"/>
    <property type="match status" value="1"/>
</dbReference>
<evidence type="ECO:0000256" key="2">
    <source>
        <dbReference type="ARBA" id="ARBA00022741"/>
    </source>
</evidence>
<evidence type="ECO:0000256" key="4">
    <source>
        <dbReference type="ARBA" id="ARBA00022840"/>
    </source>
</evidence>
<feature type="compositionally biased region" description="Low complexity" evidence="5">
    <location>
        <begin position="425"/>
        <end position="437"/>
    </location>
</feature>
<evidence type="ECO:0000256" key="1">
    <source>
        <dbReference type="ARBA" id="ARBA00022679"/>
    </source>
</evidence>
<dbReference type="PROSITE" id="PS50011">
    <property type="entry name" value="PROTEIN_KINASE_DOM"/>
    <property type="match status" value="1"/>
</dbReference>
<dbReference type="RefSeq" id="WP_050430991.1">
    <property type="nucleotide sequence ID" value="NZ_CP012159.1"/>
</dbReference>
<feature type="region of interest" description="Disordered" evidence="5">
    <location>
        <begin position="425"/>
        <end position="462"/>
    </location>
</feature>
<gene>
    <name evidence="8" type="ORF">CMC5_029540</name>
</gene>
<dbReference type="PANTHER" id="PTHR43289:SF6">
    <property type="entry name" value="SERINE_THREONINE-PROTEIN KINASE NEKL-3"/>
    <property type="match status" value="1"/>
</dbReference>
<reference evidence="8 9" key="1">
    <citation type="submission" date="2015-07" db="EMBL/GenBank/DDBJ databases">
        <title>Genome analysis of myxobacterium Chondromyces crocatus Cm c5 reveals a high potential for natural compound synthesis and the genetic basis for the loss of fruiting body formation.</title>
        <authorList>
            <person name="Zaburannyi N."/>
            <person name="Bunk B."/>
            <person name="Maier J."/>
            <person name="Overmann J."/>
            <person name="Mueller R."/>
        </authorList>
    </citation>
    <scope>NUCLEOTIDE SEQUENCE [LARGE SCALE GENOMIC DNA]</scope>
    <source>
        <strain evidence="8 9">Cm c5</strain>
    </source>
</reference>
<evidence type="ECO:0000313" key="9">
    <source>
        <dbReference type="Proteomes" id="UP000067626"/>
    </source>
</evidence>
<keyword evidence="6" id="KW-0472">Membrane</keyword>
<evidence type="ECO:0000256" key="6">
    <source>
        <dbReference type="SAM" id="Phobius"/>
    </source>
</evidence>
<dbReference type="Gene3D" id="1.10.510.10">
    <property type="entry name" value="Transferase(Phosphotransferase) domain 1"/>
    <property type="match status" value="1"/>
</dbReference>
<feature type="region of interest" description="Disordered" evidence="5">
    <location>
        <begin position="376"/>
        <end position="410"/>
    </location>
</feature>
<name>A0A0K1EDZ4_CHOCO</name>
<dbReference type="GO" id="GO:0005524">
    <property type="term" value="F:ATP binding"/>
    <property type="evidence" value="ECO:0007669"/>
    <property type="project" value="UniProtKB-KW"/>
</dbReference>
<accession>A0A0K1EDZ4</accession>
<dbReference type="PANTHER" id="PTHR43289">
    <property type="entry name" value="MITOGEN-ACTIVATED PROTEIN KINASE KINASE KINASE 20-RELATED"/>
    <property type="match status" value="1"/>
</dbReference>
<dbReference type="PROSITE" id="PS00108">
    <property type="entry name" value="PROTEIN_KINASE_ST"/>
    <property type="match status" value="1"/>
</dbReference>
<evidence type="ECO:0000259" key="7">
    <source>
        <dbReference type="PROSITE" id="PS50011"/>
    </source>
</evidence>
<dbReference type="OrthoDB" id="9779541at2"/>
<dbReference type="KEGG" id="ccro:CMC5_029540"/>
<keyword evidence="2" id="KW-0547">Nucleotide-binding</keyword>
<dbReference type="InterPro" id="IPR008271">
    <property type="entry name" value="Ser/Thr_kinase_AS"/>
</dbReference>
<feature type="domain" description="Protein kinase" evidence="7">
    <location>
        <begin position="13"/>
        <end position="277"/>
    </location>
</feature>
<evidence type="ECO:0000256" key="5">
    <source>
        <dbReference type="SAM" id="MobiDB-lite"/>
    </source>
</evidence>
<dbReference type="InterPro" id="IPR000719">
    <property type="entry name" value="Prot_kinase_dom"/>
</dbReference>
<evidence type="ECO:0000313" key="8">
    <source>
        <dbReference type="EMBL" id="AKT38808.1"/>
    </source>
</evidence>
<keyword evidence="6" id="KW-1133">Transmembrane helix</keyword>
<dbReference type="AlphaFoldDB" id="A0A0K1EDZ4"/>
<proteinExistence type="predicted"/>